<keyword evidence="3" id="KW-1015">Disulfide bond</keyword>
<gene>
    <name evidence="6" type="ORF">TRIADDRAFT_25295</name>
</gene>
<dbReference type="AlphaFoldDB" id="B3RXI9"/>
<keyword evidence="7" id="KW-1185">Reference proteome</keyword>
<reference evidence="6 7" key="1">
    <citation type="journal article" date="2008" name="Nature">
        <title>The Trichoplax genome and the nature of placozoans.</title>
        <authorList>
            <person name="Srivastava M."/>
            <person name="Begovic E."/>
            <person name="Chapman J."/>
            <person name="Putnam N.H."/>
            <person name="Hellsten U."/>
            <person name="Kawashima T."/>
            <person name="Kuo A."/>
            <person name="Mitros T."/>
            <person name="Salamov A."/>
            <person name="Carpenter M.L."/>
            <person name="Signorovitch A.Y."/>
            <person name="Moreno M.A."/>
            <person name="Kamm K."/>
            <person name="Grimwood J."/>
            <person name="Schmutz J."/>
            <person name="Shapiro H."/>
            <person name="Grigoriev I.V."/>
            <person name="Buss L.W."/>
            <person name="Schierwater B."/>
            <person name="Dellaporta S.L."/>
            <person name="Rokhsar D.S."/>
        </authorList>
    </citation>
    <scope>NUCLEOTIDE SEQUENCE [LARGE SCALE GENOMIC DNA]</scope>
    <source>
        <strain evidence="6 7">Grell-BS-1999</strain>
    </source>
</reference>
<dbReference type="Pfam" id="PF03024">
    <property type="entry name" value="Folate_rec"/>
    <property type="match status" value="1"/>
</dbReference>
<dbReference type="GO" id="GO:0038023">
    <property type="term" value="F:signaling receptor activity"/>
    <property type="evidence" value="ECO:0000318"/>
    <property type="project" value="GO_Central"/>
</dbReference>
<dbReference type="eggNOG" id="KOG3656">
    <property type="taxonomic scope" value="Eukaryota"/>
</dbReference>
<dbReference type="CTD" id="6753540"/>
<feature type="chain" id="PRO_5002797067" description="Folate receptor-like domain-containing protein" evidence="4">
    <location>
        <begin position="18"/>
        <end position="257"/>
    </location>
</feature>
<dbReference type="OrthoDB" id="567542at2759"/>
<sequence>MTFRCIILLAWLTLAWSTITIASQSPRDTLNTCIASSYHKKVPTPEQDLVECKPWKARSCCTPATVKELSLTANQVLYNFRWDHCGNLSSQCYRYMVQDSCFYECSPNVGPWIVNASSSRRSERFMHVPICASFCDNWFAACENDKTCSGDWRYDWKWINRSNHCKANNTCKTFGQIFKTSKGFCEGLWHYSFKYQSDDKPCMKPWFETAANPNSDVAKYYHNINAAQSSTLASSYLLLIIGFLVMHLSTNNMSTML</sequence>
<dbReference type="RefSeq" id="XP_002112756.1">
    <property type="nucleotide sequence ID" value="XM_002112720.1"/>
</dbReference>
<feature type="domain" description="Folate receptor-like" evidence="5">
    <location>
        <begin position="32"/>
        <end position="203"/>
    </location>
</feature>
<evidence type="ECO:0000313" key="7">
    <source>
        <dbReference type="Proteomes" id="UP000009022"/>
    </source>
</evidence>
<dbReference type="InParanoid" id="B3RXI9"/>
<dbReference type="KEGG" id="tad:TRIADDRAFT_25295"/>
<organism evidence="6 7">
    <name type="scientific">Trichoplax adhaerens</name>
    <name type="common">Trichoplax reptans</name>
    <dbReference type="NCBI Taxonomy" id="10228"/>
    <lineage>
        <taxon>Eukaryota</taxon>
        <taxon>Metazoa</taxon>
        <taxon>Placozoa</taxon>
        <taxon>Uniplacotomia</taxon>
        <taxon>Trichoplacea</taxon>
        <taxon>Trichoplacidae</taxon>
        <taxon>Trichoplax</taxon>
    </lineage>
</organism>
<evidence type="ECO:0000256" key="2">
    <source>
        <dbReference type="ARBA" id="ARBA00022729"/>
    </source>
</evidence>
<dbReference type="EMBL" id="DS985245">
    <property type="protein sequence ID" value="EDV24866.1"/>
    <property type="molecule type" value="Genomic_DNA"/>
</dbReference>
<dbReference type="OMA" id="KDDFTCK"/>
<dbReference type="Proteomes" id="UP000009022">
    <property type="component" value="Unassembled WGS sequence"/>
</dbReference>
<dbReference type="InterPro" id="IPR018143">
    <property type="entry name" value="Folate_rcpt-like"/>
</dbReference>
<protein>
    <recommendedName>
        <fullName evidence="5">Folate receptor-like domain-containing protein</fullName>
    </recommendedName>
</protein>
<dbReference type="PANTHER" id="PTHR10517:SF14">
    <property type="entry name" value="FOLATE RECEPTOR 1-RELATED"/>
    <property type="match status" value="1"/>
</dbReference>
<evidence type="ECO:0000259" key="5">
    <source>
        <dbReference type="Pfam" id="PF03024"/>
    </source>
</evidence>
<evidence type="ECO:0000256" key="1">
    <source>
        <dbReference type="ARBA" id="ARBA00007932"/>
    </source>
</evidence>
<evidence type="ECO:0000313" key="6">
    <source>
        <dbReference type="EMBL" id="EDV24866.1"/>
    </source>
</evidence>
<comment type="similarity">
    <text evidence="1">Belongs to the folate receptor family.</text>
</comment>
<name>B3RXI9_TRIAD</name>
<evidence type="ECO:0000256" key="4">
    <source>
        <dbReference type="SAM" id="SignalP"/>
    </source>
</evidence>
<dbReference type="GO" id="GO:0009897">
    <property type="term" value="C:external side of plasma membrane"/>
    <property type="evidence" value="ECO:0000318"/>
    <property type="project" value="GO_Central"/>
</dbReference>
<dbReference type="PANTHER" id="PTHR10517">
    <property type="entry name" value="FOLATE RECEPTOR"/>
    <property type="match status" value="1"/>
</dbReference>
<dbReference type="HOGENOM" id="CLU_070826_1_0_1"/>
<dbReference type="InterPro" id="IPR004269">
    <property type="entry name" value="Folate_rcpt"/>
</dbReference>
<dbReference type="GeneID" id="6753540"/>
<feature type="signal peptide" evidence="4">
    <location>
        <begin position="1"/>
        <end position="17"/>
    </location>
</feature>
<proteinExistence type="inferred from homology"/>
<dbReference type="FunCoup" id="B3RXI9">
    <property type="interactions" value="132"/>
</dbReference>
<keyword evidence="2 4" id="KW-0732">Signal</keyword>
<dbReference type="PhylomeDB" id="B3RXI9"/>
<accession>B3RXI9</accession>
<evidence type="ECO:0000256" key="3">
    <source>
        <dbReference type="ARBA" id="ARBA00023157"/>
    </source>
</evidence>